<sequence length="197" mass="21914">MTTDDPIVAVMADVARLSQRLDQYGAQLDTTNHGTAELASRLDAIDAALTDLARTVTDLAEAVAAATKRDAAGSETERSDRRPDRRPWILLQGQGSGPGTPFAELRAWVARVLIPQYGEYMTRLPQGIPTLPECWPLHPAACNELWSLYLAWDQAFMHPDTPLREITDWHDRLLPGVLDRLAVVFRCGHHEQATPRL</sequence>
<keyword evidence="3" id="KW-1185">Reference proteome</keyword>
<dbReference type="EMBL" id="FNKK01000001">
    <property type="protein sequence ID" value="SDQ03202.1"/>
    <property type="molecule type" value="Genomic_DNA"/>
</dbReference>
<protein>
    <submittedName>
        <fullName evidence="2">Uncharacterized protein</fullName>
    </submittedName>
</protein>
<dbReference type="RefSeq" id="WP_093256592.1">
    <property type="nucleotide sequence ID" value="NZ_FNKK01000001.1"/>
</dbReference>
<name>A0A1H0XJX8_9ACTN</name>
<dbReference type="AlphaFoldDB" id="A0A1H0XJX8"/>
<accession>A0A1H0XJX8</accession>
<evidence type="ECO:0000256" key="1">
    <source>
        <dbReference type="SAM" id="MobiDB-lite"/>
    </source>
</evidence>
<gene>
    <name evidence="2" type="ORF">SAMN04489764_0021</name>
</gene>
<feature type="region of interest" description="Disordered" evidence="1">
    <location>
        <begin position="66"/>
        <end position="95"/>
    </location>
</feature>
<organism evidence="2 3">
    <name type="scientific">Thermostaphylospora chromogena</name>
    <dbReference type="NCBI Taxonomy" id="35622"/>
    <lineage>
        <taxon>Bacteria</taxon>
        <taxon>Bacillati</taxon>
        <taxon>Actinomycetota</taxon>
        <taxon>Actinomycetes</taxon>
        <taxon>Streptosporangiales</taxon>
        <taxon>Thermomonosporaceae</taxon>
        <taxon>Thermostaphylospora</taxon>
    </lineage>
</organism>
<evidence type="ECO:0000313" key="2">
    <source>
        <dbReference type="EMBL" id="SDQ03202.1"/>
    </source>
</evidence>
<dbReference type="Proteomes" id="UP000217103">
    <property type="component" value="Unassembled WGS sequence"/>
</dbReference>
<reference evidence="2 3" key="1">
    <citation type="submission" date="2016-10" db="EMBL/GenBank/DDBJ databases">
        <authorList>
            <person name="de Groot N.N."/>
        </authorList>
    </citation>
    <scope>NUCLEOTIDE SEQUENCE [LARGE SCALE GENOMIC DNA]</scope>
    <source>
        <strain evidence="2 3">DSM 43794</strain>
    </source>
</reference>
<evidence type="ECO:0000313" key="3">
    <source>
        <dbReference type="Proteomes" id="UP000217103"/>
    </source>
</evidence>
<dbReference type="OrthoDB" id="3535759at2"/>
<feature type="compositionally biased region" description="Basic and acidic residues" evidence="1">
    <location>
        <begin position="67"/>
        <end position="87"/>
    </location>
</feature>
<proteinExistence type="predicted"/>